<dbReference type="InterPro" id="IPR041413">
    <property type="entry name" value="MLTR_LBD"/>
</dbReference>
<accession>A0A0F3IML8</accession>
<reference evidence="2 3" key="2">
    <citation type="journal article" date="2016" name="Microb. Ecol.">
        <title>Genome Characteristics of a Novel Type I Methanotroph (Sn10-6) Isolated from a Flooded Indian Rice Field.</title>
        <authorList>
            <person name="Rahalkar M.C."/>
            <person name="Pandit P.S."/>
            <person name="Dhakephalkar P.K."/>
            <person name="Pore S."/>
            <person name="Arora P."/>
            <person name="Kapse N."/>
        </authorList>
    </citation>
    <scope>NUCLEOTIDE SEQUENCE [LARGE SCALE GENOMIC DNA]</scope>
    <source>
        <strain evidence="2 3">Sn10-6</strain>
    </source>
</reference>
<dbReference type="Proteomes" id="UP000033684">
    <property type="component" value="Unassembled WGS sequence"/>
</dbReference>
<dbReference type="PANTHER" id="PTHR35010:SF2">
    <property type="entry name" value="BLL4672 PROTEIN"/>
    <property type="match status" value="1"/>
</dbReference>
<proteinExistence type="predicted"/>
<reference evidence="3" key="1">
    <citation type="submission" date="2015-03" db="EMBL/GenBank/DDBJ databases">
        <title>Draft genome sequence of a novel methanotroph (Sn10-6) isolated from flooded ricefield rhizosphere in India.</title>
        <authorList>
            <person name="Pandit P.S."/>
            <person name="Pore S.D."/>
            <person name="Arora P."/>
            <person name="Kapse N.G."/>
            <person name="Dhakephalkar P.K."/>
            <person name="Rahalkar M.C."/>
        </authorList>
    </citation>
    <scope>NUCLEOTIDE SEQUENCE [LARGE SCALE GENOMIC DNA]</scope>
    <source>
        <strain evidence="3">Sn10-6</strain>
    </source>
</reference>
<evidence type="ECO:0000313" key="2">
    <source>
        <dbReference type="EMBL" id="KJV07985.1"/>
    </source>
</evidence>
<gene>
    <name evidence="2" type="ORF">VZ94_00765</name>
</gene>
<name>A0A0F3IML8_9GAMM</name>
<dbReference type="CDD" id="cd00093">
    <property type="entry name" value="HTH_XRE"/>
    <property type="match status" value="1"/>
</dbReference>
<dbReference type="InterPro" id="IPR010982">
    <property type="entry name" value="Lambda_DNA-bd_dom_sf"/>
</dbReference>
<dbReference type="RefSeq" id="WP_045777755.1">
    <property type="nucleotide sequence ID" value="NZ_LAJX01000007.1"/>
</dbReference>
<dbReference type="SMART" id="SM00530">
    <property type="entry name" value="HTH_XRE"/>
    <property type="match status" value="1"/>
</dbReference>
<dbReference type="SUPFAM" id="SSF47413">
    <property type="entry name" value="lambda repressor-like DNA-binding domains"/>
    <property type="match status" value="1"/>
</dbReference>
<dbReference type="Gene3D" id="3.30.450.180">
    <property type="match status" value="1"/>
</dbReference>
<evidence type="ECO:0000313" key="3">
    <source>
        <dbReference type="Proteomes" id="UP000033684"/>
    </source>
</evidence>
<keyword evidence="3" id="KW-1185">Reference proteome</keyword>
<dbReference type="Pfam" id="PF13560">
    <property type="entry name" value="HTH_31"/>
    <property type="match status" value="1"/>
</dbReference>
<organism evidence="2 3">
    <name type="scientific">Methylocucumis oryzae</name>
    <dbReference type="NCBI Taxonomy" id="1632867"/>
    <lineage>
        <taxon>Bacteria</taxon>
        <taxon>Pseudomonadati</taxon>
        <taxon>Pseudomonadota</taxon>
        <taxon>Gammaproteobacteria</taxon>
        <taxon>Methylococcales</taxon>
        <taxon>Methylococcaceae</taxon>
        <taxon>Methylocucumis</taxon>
    </lineage>
</organism>
<dbReference type="PANTHER" id="PTHR35010">
    <property type="entry name" value="BLL4672 PROTEIN-RELATED"/>
    <property type="match status" value="1"/>
</dbReference>
<dbReference type="EMBL" id="LAJX01000007">
    <property type="protein sequence ID" value="KJV07985.1"/>
    <property type="molecule type" value="Genomic_DNA"/>
</dbReference>
<sequence length="255" mass="29016">MTSTERRHLLGQFIRAHRERLPAPTHSLGRRRTPGWRREELAQAAAVSVTWLTWVEQGRDVALSVNALSRLADSLKLTPAERASLFNLANKCDPIDSLEPAIELTQEMSLLPGQFSGPAYLLDQYWTAQAWNKPAALLFDGWLDADSYERNLLKYVFLNPKAKTLLADWPERAQRLVAEFRADFSQAPQDTQLQALINELSELSLAFNQAWQQQSVLHREGGERLFNHTQGLLRFSQMTLLIAVKPSYKIGMFNT</sequence>
<evidence type="ECO:0000259" key="1">
    <source>
        <dbReference type="SMART" id="SM00530"/>
    </source>
</evidence>
<dbReference type="InterPro" id="IPR001387">
    <property type="entry name" value="Cro/C1-type_HTH"/>
</dbReference>
<dbReference type="AlphaFoldDB" id="A0A0F3IML8"/>
<dbReference type="Gene3D" id="1.10.260.40">
    <property type="entry name" value="lambda repressor-like DNA-binding domains"/>
    <property type="match status" value="1"/>
</dbReference>
<dbReference type="GO" id="GO:0003677">
    <property type="term" value="F:DNA binding"/>
    <property type="evidence" value="ECO:0007669"/>
    <property type="project" value="InterPro"/>
</dbReference>
<protein>
    <submittedName>
        <fullName evidence="2">XRE family transcriptional regulator</fullName>
    </submittedName>
</protein>
<dbReference type="Pfam" id="PF17765">
    <property type="entry name" value="MLTR_LBD"/>
    <property type="match status" value="1"/>
</dbReference>
<comment type="caution">
    <text evidence="2">The sequence shown here is derived from an EMBL/GenBank/DDBJ whole genome shotgun (WGS) entry which is preliminary data.</text>
</comment>
<feature type="domain" description="HTH cro/C1-type" evidence="1">
    <location>
        <begin position="13"/>
        <end position="82"/>
    </location>
</feature>
<dbReference type="PATRIC" id="fig|1632867.3.peg.5064"/>